<dbReference type="Gene3D" id="3.20.20.30">
    <property type="entry name" value="Luciferase-like domain"/>
    <property type="match status" value="1"/>
</dbReference>
<dbReference type="KEGG" id="ntd:EGO55_03365"/>
<dbReference type="InterPro" id="IPR036661">
    <property type="entry name" value="Luciferase-like_sf"/>
</dbReference>
<evidence type="ECO:0000313" key="2">
    <source>
        <dbReference type="EMBL" id="GAD50304.1"/>
    </source>
</evidence>
<dbReference type="eggNOG" id="COG2141">
    <property type="taxonomic scope" value="Bacteria"/>
</dbReference>
<dbReference type="Pfam" id="PF00296">
    <property type="entry name" value="Bac_luciferase"/>
    <property type="match status" value="1"/>
</dbReference>
<comment type="caution">
    <text evidence="2">The sequence shown here is derived from an EMBL/GenBank/DDBJ whole genome shotgun (WGS) entry which is preliminary data.</text>
</comment>
<dbReference type="SUPFAM" id="SSF51679">
    <property type="entry name" value="Bacterial luciferase-like"/>
    <property type="match status" value="1"/>
</dbReference>
<evidence type="ECO:0000259" key="1">
    <source>
        <dbReference type="Pfam" id="PF00296"/>
    </source>
</evidence>
<dbReference type="EMBL" id="BASZ01000008">
    <property type="protein sequence ID" value="GAD50304.1"/>
    <property type="molecule type" value="Genomic_DNA"/>
</dbReference>
<dbReference type="PANTHER" id="PTHR30137">
    <property type="entry name" value="LUCIFERASE-LIKE MONOOXYGENASE"/>
    <property type="match status" value="1"/>
</dbReference>
<gene>
    <name evidence="2" type="ORF">NT2_08_00910</name>
</gene>
<dbReference type="GO" id="GO:0016705">
    <property type="term" value="F:oxidoreductase activity, acting on paired donors, with incorporation or reduction of molecular oxygen"/>
    <property type="evidence" value="ECO:0007669"/>
    <property type="project" value="InterPro"/>
</dbReference>
<name>U2ZY58_9SPHN</name>
<dbReference type="InterPro" id="IPR050766">
    <property type="entry name" value="Bact_Lucif_Oxidored"/>
</dbReference>
<dbReference type="OrthoDB" id="8477406at2"/>
<proteinExistence type="predicted"/>
<organism evidence="2 3">
    <name type="scientific">Caenibius tardaugens NBRC 16725</name>
    <dbReference type="NCBI Taxonomy" id="1219035"/>
    <lineage>
        <taxon>Bacteria</taxon>
        <taxon>Pseudomonadati</taxon>
        <taxon>Pseudomonadota</taxon>
        <taxon>Alphaproteobacteria</taxon>
        <taxon>Sphingomonadales</taxon>
        <taxon>Erythrobacteraceae</taxon>
        <taxon>Caenibius</taxon>
    </lineage>
</organism>
<dbReference type="Proteomes" id="UP000016568">
    <property type="component" value="Unassembled WGS sequence"/>
</dbReference>
<protein>
    <submittedName>
        <fullName evidence="2">Putative oxidoreductase</fullName>
    </submittedName>
</protein>
<evidence type="ECO:0000313" key="3">
    <source>
        <dbReference type="Proteomes" id="UP000016568"/>
    </source>
</evidence>
<dbReference type="RefSeq" id="WP_021691122.1">
    <property type="nucleotide sequence ID" value="NZ_BASZ01000008.1"/>
</dbReference>
<dbReference type="PANTHER" id="PTHR30137:SF6">
    <property type="entry name" value="LUCIFERASE-LIKE MONOOXYGENASE"/>
    <property type="match status" value="1"/>
</dbReference>
<accession>U2ZY58</accession>
<sequence length="341" mass="38250">MPRLIMRFDLRNIRPETNAQLYRDTLELSQWADEHGFDAIQLAEHHSCDDDYIPSPLVFGGAMAARTNRVKLRFVLVLPHHNPLRLAEDLAVLDITSDGRVIAILVAGYAAHEFEMFGTDMRDRGKLMEEGVAALRSAWTGKPFAYRDRVVRITPQPIQGADLPIWIGGSTPVAARRAGRLSSRFYSNDTALWDIYREERKKHAADPGPAPDIGPGFFIVSEDPDREWERMAPYIAAEMEAYAKFGASRRLLMGDSTTESEAQAQQASRQESLKVDLAAIRAMNGYPIMTPDEAAAYIDRLGPGDEVMLHPLISGLPIEIAREHLAMLERYVLPRLRNKGN</sequence>
<keyword evidence="3" id="KW-1185">Reference proteome</keyword>
<reference evidence="2 3" key="1">
    <citation type="submission" date="2013-09" db="EMBL/GenBank/DDBJ databases">
        <title>Whole genome shotgun sequence of Novosphingobium tardaugens NBRC 16725.</title>
        <authorList>
            <person name="Isaki S."/>
            <person name="Hosoyama A."/>
            <person name="Tsuchikane K."/>
            <person name="Katsumata H."/>
            <person name="Ando Y."/>
            <person name="Yamazaki S."/>
            <person name="Fujita N."/>
        </authorList>
    </citation>
    <scope>NUCLEOTIDE SEQUENCE [LARGE SCALE GENOMIC DNA]</scope>
    <source>
        <strain evidence="2 3">NBRC 16725</strain>
    </source>
</reference>
<feature type="domain" description="Luciferase-like" evidence="1">
    <location>
        <begin position="13"/>
        <end position="294"/>
    </location>
</feature>
<dbReference type="AlphaFoldDB" id="U2ZY58"/>
<dbReference type="InterPro" id="IPR011251">
    <property type="entry name" value="Luciferase-like_dom"/>
</dbReference>
<dbReference type="GO" id="GO:0005829">
    <property type="term" value="C:cytosol"/>
    <property type="evidence" value="ECO:0007669"/>
    <property type="project" value="TreeGrafter"/>
</dbReference>